<comment type="caution">
    <text evidence="21">The sequence shown here is derived from an EMBL/GenBank/DDBJ whole genome shotgun (WGS) entry which is preliminary data.</text>
</comment>
<dbReference type="InterPro" id="IPR019825">
    <property type="entry name" value="Lectin_legB_Mn/Ca_BS"/>
</dbReference>
<proteinExistence type="inferred from homology"/>
<dbReference type="GO" id="GO:0005886">
    <property type="term" value="C:plasma membrane"/>
    <property type="evidence" value="ECO:0007669"/>
    <property type="project" value="UniProtKB-SubCell"/>
</dbReference>
<keyword evidence="22" id="KW-1185">Reference proteome</keyword>
<keyword evidence="9" id="KW-0732">Signal</keyword>
<organism evidence="21 22">
    <name type="scientific">Tetracentron sinense</name>
    <name type="common">Spur-leaf</name>
    <dbReference type="NCBI Taxonomy" id="13715"/>
    <lineage>
        <taxon>Eukaryota</taxon>
        <taxon>Viridiplantae</taxon>
        <taxon>Streptophyta</taxon>
        <taxon>Embryophyta</taxon>
        <taxon>Tracheophyta</taxon>
        <taxon>Spermatophyta</taxon>
        <taxon>Magnoliopsida</taxon>
        <taxon>Trochodendrales</taxon>
        <taxon>Trochodendraceae</taxon>
        <taxon>Tetracentron</taxon>
    </lineage>
</organism>
<feature type="domain" description="Protein kinase" evidence="20">
    <location>
        <begin position="546"/>
        <end position="815"/>
    </location>
</feature>
<evidence type="ECO:0000256" key="13">
    <source>
        <dbReference type="ARBA" id="ARBA00022840"/>
    </source>
</evidence>
<dbReference type="SUPFAM" id="SSF49899">
    <property type="entry name" value="Concanavalin A-like lectins/glucanases"/>
    <property type="match status" value="1"/>
</dbReference>
<dbReference type="EC" id="2.7.11.1" evidence="4"/>
<dbReference type="EMBL" id="JABCRI010000005">
    <property type="protein sequence ID" value="KAF8406123.1"/>
    <property type="molecule type" value="Genomic_DNA"/>
</dbReference>
<keyword evidence="11 18" id="KW-0547">Nucleotide-binding</keyword>
<dbReference type="Gene3D" id="2.60.120.200">
    <property type="match status" value="1"/>
</dbReference>
<feature type="binding site" evidence="18">
    <location>
        <position position="101"/>
    </location>
    <ligand>
        <name>ATP</name>
        <dbReference type="ChEBI" id="CHEBI:30616"/>
    </ligand>
</feature>
<dbReference type="PROSITE" id="PS00307">
    <property type="entry name" value="LECTIN_LEGUME_BETA"/>
    <property type="match status" value="1"/>
</dbReference>
<dbReference type="CDD" id="cd14066">
    <property type="entry name" value="STKc_IRAK"/>
    <property type="match status" value="1"/>
</dbReference>
<dbReference type="PROSITE" id="PS00108">
    <property type="entry name" value="PROTEIN_KINASE_ST"/>
    <property type="match status" value="2"/>
</dbReference>
<dbReference type="InterPro" id="IPR001220">
    <property type="entry name" value="Legume_lectin_dom"/>
</dbReference>
<evidence type="ECO:0000256" key="10">
    <source>
        <dbReference type="ARBA" id="ARBA00022734"/>
    </source>
</evidence>
<feature type="transmembrane region" description="Helical" evidence="19">
    <location>
        <begin position="479"/>
        <end position="503"/>
    </location>
</feature>
<keyword evidence="10" id="KW-0430">Lectin</keyword>
<keyword evidence="5" id="KW-1003">Cell membrane</keyword>
<dbReference type="OMA" id="KNCINGR"/>
<gene>
    <name evidence="21" type="ORF">HHK36_008203</name>
</gene>
<dbReference type="Gene3D" id="3.30.200.20">
    <property type="entry name" value="Phosphorylase Kinase, domain 1"/>
    <property type="match status" value="2"/>
</dbReference>
<evidence type="ECO:0000256" key="2">
    <source>
        <dbReference type="ARBA" id="ARBA00008536"/>
    </source>
</evidence>
<dbReference type="OrthoDB" id="4062651at2759"/>
<keyword evidence="8 19" id="KW-0812">Transmembrane</keyword>
<dbReference type="InterPro" id="IPR013320">
    <property type="entry name" value="ConA-like_dom_sf"/>
</dbReference>
<dbReference type="InterPro" id="IPR011009">
    <property type="entry name" value="Kinase-like_dom_sf"/>
</dbReference>
<feature type="domain" description="Protein kinase" evidence="20">
    <location>
        <begin position="1"/>
        <end position="287"/>
    </location>
</feature>
<protein>
    <recommendedName>
        <fullName evidence="4">non-specific serine/threonine protein kinase</fullName>
        <ecNumber evidence="4">2.7.11.1</ecNumber>
    </recommendedName>
</protein>
<evidence type="ECO:0000256" key="17">
    <source>
        <dbReference type="ARBA" id="ARBA00023180"/>
    </source>
</evidence>
<feature type="binding site" evidence="18">
    <location>
        <position position="575"/>
    </location>
    <ligand>
        <name>ATP</name>
        <dbReference type="ChEBI" id="CHEBI:30616"/>
    </ligand>
</feature>
<dbReference type="PROSITE" id="PS50011">
    <property type="entry name" value="PROTEIN_KINASE_DOM"/>
    <property type="match status" value="2"/>
</dbReference>
<name>A0A835DJP9_TETSI</name>
<evidence type="ECO:0000256" key="15">
    <source>
        <dbReference type="ARBA" id="ARBA00023136"/>
    </source>
</evidence>
<keyword evidence="7" id="KW-0808">Transferase</keyword>
<evidence type="ECO:0000256" key="16">
    <source>
        <dbReference type="ARBA" id="ARBA00023170"/>
    </source>
</evidence>
<keyword evidence="14 19" id="KW-1133">Transmembrane helix</keyword>
<dbReference type="InterPro" id="IPR017441">
    <property type="entry name" value="Protein_kinase_ATP_BS"/>
</dbReference>
<dbReference type="CDD" id="cd06899">
    <property type="entry name" value="lectin_legume_LecRK_Arcelin_ConA"/>
    <property type="match status" value="1"/>
</dbReference>
<dbReference type="GO" id="GO:0030246">
    <property type="term" value="F:carbohydrate binding"/>
    <property type="evidence" value="ECO:0007669"/>
    <property type="project" value="UniProtKB-KW"/>
</dbReference>
<comment type="similarity">
    <text evidence="2">In the N-terminal section; belongs to the leguminous lectin family.</text>
</comment>
<dbReference type="PANTHER" id="PTHR27007">
    <property type="match status" value="1"/>
</dbReference>
<keyword evidence="15 19" id="KW-0472">Membrane</keyword>
<sequence length="854" mass="94994">MDTVLVVGLAVGGFVLVSGVCLVLLVWWKKRNISGMDEEEMAFDISMNNEFEHGKGPKRFSYGELVRATNNFAEEGKLGQGGFGAVYRGLLSDSNLNVVIKDSKGSEQGRKEYISEVKIIRKSILSWGLRYKIALGLASALLYLHEEWEECVVHRDIKSSNVMLDSTFNTKLGDFGLARLIDHELGAKTIALAGNLGYMALEYIITGKAGKESDVFSFGVVALENAYGRKSIRPQKESRVSLVAWVWEHYGRESLFDAANKQLVTKKLNYSGDAEVDASDGVIQLTKNRANSGRLIDRSGRAVFSEVVQLWDSATGTVADFNTHFSFKMMMLNPPFGGDGLAFFLAPNVAVEFDTYQNEQWDPSDNHVGINVNSIQSVTNLTWDRSMHNASIVDVWISYNSSTKNLSVFLTSLDNPISSGNSRLSYQVDLMKYLPEQVTIGFSASTGWQTQIHNILSWEFNSTEFPLKSENGEGGMDTVLVVGLAVGGFVLISGVGLVLLLWWKKRIRGKEVEDMAFDMSMNTEFENGKGPKRFSYGELVRATKNFAEEGKLGQGGFGAVYRGILTDSNLNVAVKVSKGSEQGRKEYISEVKIISRLRHRNLVQLMGWCHERGEFLLVYEFMPNNSLDSHLFGGKNMLSWGLRYKIALGLASALFYLHEESEECVVHRDIKSSNVMLDSNFNTKLGDFGLARLMDHEHGPKTTALAGTLGYMAPEYISTGKASKESDVFSFGVVALEIACGRKSIEPRKESQVSLVAWVWELYGRESLFDAADERLCVDYDMKQMEYLMIVGLWCAHPDYSLRPSIRQAIQVLNFEGPLPDLPTNMPVPMYHVPSPSINYTGSSSELLSVHVLP</sequence>
<dbReference type="GO" id="GO:0004674">
    <property type="term" value="F:protein serine/threonine kinase activity"/>
    <property type="evidence" value="ECO:0007669"/>
    <property type="project" value="UniProtKB-KW"/>
</dbReference>
<evidence type="ECO:0000256" key="3">
    <source>
        <dbReference type="ARBA" id="ARBA00010217"/>
    </source>
</evidence>
<evidence type="ECO:0000256" key="14">
    <source>
        <dbReference type="ARBA" id="ARBA00022989"/>
    </source>
</evidence>
<dbReference type="FunFam" id="1.10.510.10:FF:000240">
    <property type="entry name" value="Lectin-domain containing receptor kinase A4.3"/>
    <property type="match status" value="2"/>
</dbReference>
<evidence type="ECO:0000256" key="7">
    <source>
        <dbReference type="ARBA" id="ARBA00022679"/>
    </source>
</evidence>
<evidence type="ECO:0000256" key="8">
    <source>
        <dbReference type="ARBA" id="ARBA00022692"/>
    </source>
</evidence>
<keyword evidence="6" id="KW-0723">Serine/threonine-protein kinase</keyword>
<dbReference type="InterPro" id="IPR050528">
    <property type="entry name" value="L-type_Lectin-RKs"/>
</dbReference>
<evidence type="ECO:0000313" key="22">
    <source>
        <dbReference type="Proteomes" id="UP000655225"/>
    </source>
</evidence>
<dbReference type="InterPro" id="IPR008271">
    <property type="entry name" value="Ser/Thr_kinase_AS"/>
</dbReference>
<dbReference type="Pfam" id="PF00139">
    <property type="entry name" value="Lectin_legB"/>
    <property type="match status" value="2"/>
</dbReference>
<dbReference type="Gene3D" id="1.10.510.10">
    <property type="entry name" value="Transferase(Phosphotransferase) domain 1"/>
    <property type="match status" value="2"/>
</dbReference>
<evidence type="ECO:0000256" key="18">
    <source>
        <dbReference type="PROSITE-ProRule" id="PRU10141"/>
    </source>
</evidence>
<evidence type="ECO:0000256" key="12">
    <source>
        <dbReference type="ARBA" id="ARBA00022777"/>
    </source>
</evidence>
<dbReference type="AlphaFoldDB" id="A0A835DJP9"/>
<evidence type="ECO:0000256" key="19">
    <source>
        <dbReference type="SAM" id="Phobius"/>
    </source>
</evidence>
<evidence type="ECO:0000256" key="11">
    <source>
        <dbReference type="ARBA" id="ARBA00022741"/>
    </source>
</evidence>
<evidence type="ECO:0000256" key="6">
    <source>
        <dbReference type="ARBA" id="ARBA00022527"/>
    </source>
</evidence>
<dbReference type="PROSITE" id="PS00107">
    <property type="entry name" value="PROTEIN_KINASE_ATP"/>
    <property type="match status" value="2"/>
</dbReference>
<evidence type="ECO:0000259" key="20">
    <source>
        <dbReference type="PROSITE" id="PS50011"/>
    </source>
</evidence>
<dbReference type="Proteomes" id="UP000655225">
    <property type="component" value="Unassembled WGS sequence"/>
</dbReference>
<keyword evidence="12" id="KW-0418">Kinase</keyword>
<keyword evidence="16" id="KW-0675">Receptor</keyword>
<evidence type="ECO:0000256" key="1">
    <source>
        <dbReference type="ARBA" id="ARBA00004251"/>
    </source>
</evidence>
<dbReference type="GO" id="GO:0005524">
    <property type="term" value="F:ATP binding"/>
    <property type="evidence" value="ECO:0007669"/>
    <property type="project" value="UniProtKB-UniRule"/>
</dbReference>
<dbReference type="SUPFAM" id="SSF56112">
    <property type="entry name" value="Protein kinase-like (PK-like)"/>
    <property type="match status" value="2"/>
</dbReference>
<keyword evidence="13 18" id="KW-0067">ATP-binding</keyword>
<comment type="similarity">
    <text evidence="3">In the C-terminal section; belongs to the protein kinase superfamily. Ser/Thr protein kinase family.</text>
</comment>
<dbReference type="GO" id="GO:0002229">
    <property type="term" value="P:defense response to oomycetes"/>
    <property type="evidence" value="ECO:0007669"/>
    <property type="project" value="UniProtKB-ARBA"/>
</dbReference>
<evidence type="ECO:0000256" key="4">
    <source>
        <dbReference type="ARBA" id="ARBA00012513"/>
    </source>
</evidence>
<reference evidence="21 22" key="1">
    <citation type="submission" date="2020-04" db="EMBL/GenBank/DDBJ databases">
        <title>Plant Genome Project.</title>
        <authorList>
            <person name="Zhang R.-G."/>
        </authorList>
    </citation>
    <scope>NUCLEOTIDE SEQUENCE [LARGE SCALE GENOMIC DNA]</scope>
    <source>
        <strain evidence="21">YNK0</strain>
        <tissue evidence="21">Leaf</tissue>
    </source>
</reference>
<dbReference type="Pfam" id="PF00069">
    <property type="entry name" value="Pkinase"/>
    <property type="match status" value="2"/>
</dbReference>
<dbReference type="InterPro" id="IPR000719">
    <property type="entry name" value="Prot_kinase_dom"/>
</dbReference>
<dbReference type="FunFam" id="3.30.200.20:FF:000168">
    <property type="entry name" value="L-type lectin-domain containing receptor kinase IX.1"/>
    <property type="match status" value="1"/>
</dbReference>
<keyword evidence="17" id="KW-0325">Glycoprotein</keyword>
<comment type="subcellular location">
    <subcellularLocation>
        <location evidence="1">Cell membrane</location>
        <topology evidence="1">Single-pass type I membrane protein</topology>
    </subcellularLocation>
</comment>
<accession>A0A835DJP9</accession>
<evidence type="ECO:0000313" key="21">
    <source>
        <dbReference type="EMBL" id="KAF8406123.1"/>
    </source>
</evidence>
<dbReference type="SMART" id="SM00220">
    <property type="entry name" value="S_TKc"/>
    <property type="match status" value="1"/>
</dbReference>
<evidence type="ECO:0000256" key="5">
    <source>
        <dbReference type="ARBA" id="ARBA00022475"/>
    </source>
</evidence>
<evidence type="ECO:0000256" key="9">
    <source>
        <dbReference type="ARBA" id="ARBA00022729"/>
    </source>
</evidence>
<feature type="transmembrane region" description="Helical" evidence="19">
    <location>
        <begin position="6"/>
        <end position="28"/>
    </location>
</feature>